<dbReference type="EMBL" id="JBHSCR010000014">
    <property type="protein sequence ID" value="MFC4348832.1"/>
    <property type="molecule type" value="Genomic_DNA"/>
</dbReference>
<dbReference type="Proteomes" id="UP001595776">
    <property type="component" value="Unassembled WGS sequence"/>
</dbReference>
<name>A0ABV8UC96_9PROT</name>
<comment type="caution">
    <text evidence="1">The sequence shown here is derived from an EMBL/GenBank/DDBJ whole genome shotgun (WGS) entry which is preliminary data.</text>
</comment>
<sequence>MQPSSSAKLFLGIAAALTLLLVIVGTVLVRSPSEMKLVKMDQKRVQHLQQLAQSVRVFYRGEKALPETLVALKERDDRVKLSADPVSGRSYQYHSIGETSFELCATFSLSTLEGDRPMYGLIYDVDWRHPAGDYCFKIDIDSQNDLRGL</sequence>
<accession>A0ABV8UC96</accession>
<keyword evidence="2" id="KW-1185">Reference proteome</keyword>
<evidence type="ECO:0000313" key="1">
    <source>
        <dbReference type="EMBL" id="MFC4348832.1"/>
    </source>
</evidence>
<reference evidence="2" key="1">
    <citation type="journal article" date="2019" name="Int. J. Syst. Evol. Microbiol.">
        <title>The Global Catalogue of Microorganisms (GCM) 10K type strain sequencing project: providing services to taxonomists for standard genome sequencing and annotation.</title>
        <authorList>
            <consortium name="The Broad Institute Genomics Platform"/>
            <consortium name="The Broad Institute Genome Sequencing Center for Infectious Disease"/>
            <person name="Wu L."/>
            <person name="Ma J."/>
        </authorList>
    </citation>
    <scope>NUCLEOTIDE SEQUENCE [LARGE SCALE GENOMIC DNA]</scope>
    <source>
        <strain evidence="2">CGMCC 1.15304</strain>
    </source>
</reference>
<dbReference type="RefSeq" id="WP_068143425.1">
    <property type="nucleotide sequence ID" value="NZ_JBHSCR010000014.1"/>
</dbReference>
<gene>
    <name evidence="1" type="ORF">ACFO5Q_13345</name>
</gene>
<evidence type="ECO:0000313" key="2">
    <source>
        <dbReference type="Proteomes" id="UP001595776"/>
    </source>
</evidence>
<proteinExistence type="predicted"/>
<protein>
    <submittedName>
        <fullName evidence="1">Uncharacterized protein</fullName>
    </submittedName>
</protein>
<organism evidence="1 2">
    <name type="scientific">Kordiimonas lipolytica</name>
    <dbReference type="NCBI Taxonomy" id="1662421"/>
    <lineage>
        <taxon>Bacteria</taxon>
        <taxon>Pseudomonadati</taxon>
        <taxon>Pseudomonadota</taxon>
        <taxon>Alphaproteobacteria</taxon>
        <taxon>Kordiimonadales</taxon>
        <taxon>Kordiimonadaceae</taxon>
        <taxon>Kordiimonas</taxon>
    </lineage>
</organism>